<proteinExistence type="predicted"/>
<gene>
    <name evidence="1" type="ORF">ACFPPB_13690</name>
</gene>
<name>A0ABW0T166_9GAMM</name>
<sequence>MNRTRKPLRRTIDQQRVQVWYGWLRQLSKRSTAYALEKQLLPEGFARATDGSLSHRNRMVRYREGKHVPRSELVARAETRFPGGRALLEHPYWEILDPDRDVSVCAAAWLARLGADVQRLMYRPSRFVVDHVAKRRPITNVSLRQLENLGTFEALAATTLLLRETLQAGNSLRAHCCAASFWRLLLLIGSSVPFFDVLPAMAELADKALLHQVVHRGEQVALTSVPIRRYEGLLRGYCLAREDRGTMGPDHASWVRERLLLIRGKKGFDVQHAFRVPVIATPALQADPEMYANFLQDQMVRRMALDYCTKARWAHRVFIDDLMAFYNDPEGHWPAVDSVVKPLIPRPDRADSQRAIA</sequence>
<dbReference type="EMBL" id="JBHSNG010000015">
    <property type="protein sequence ID" value="MFC5582170.1"/>
    <property type="molecule type" value="Genomic_DNA"/>
</dbReference>
<dbReference type="RefSeq" id="WP_377328005.1">
    <property type="nucleotide sequence ID" value="NZ_JBHSNG010000015.1"/>
</dbReference>
<accession>A0ABW0T166</accession>
<organism evidence="1 2">
    <name type="scientific">Rhodanobacter terrae</name>
    <dbReference type="NCBI Taxonomy" id="418647"/>
    <lineage>
        <taxon>Bacteria</taxon>
        <taxon>Pseudomonadati</taxon>
        <taxon>Pseudomonadota</taxon>
        <taxon>Gammaproteobacteria</taxon>
        <taxon>Lysobacterales</taxon>
        <taxon>Rhodanobacteraceae</taxon>
        <taxon>Rhodanobacter</taxon>
    </lineage>
</organism>
<dbReference type="Proteomes" id="UP001596111">
    <property type="component" value="Unassembled WGS sequence"/>
</dbReference>
<keyword evidence="2" id="KW-1185">Reference proteome</keyword>
<comment type="caution">
    <text evidence="1">The sequence shown here is derived from an EMBL/GenBank/DDBJ whole genome shotgun (WGS) entry which is preliminary data.</text>
</comment>
<protein>
    <submittedName>
        <fullName evidence="1">Uncharacterized protein</fullName>
    </submittedName>
</protein>
<reference evidence="2" key="1">
    <citation type="journal article" date="2019" name="Int. J. Syst. Evol. Microbiol.">
        <title>The Global Catalogue of Microorganisms (GCM) 10K type strain sequencing project: providing services to taxonomists for standard genome sequencing and annotation.</title>
        <authorList>
            <consortium name="The Broad Institute Genomics Platform"/>
            <consortium name="The Broad Institute Genome Sequencing Center for Infectious Disease"/>
            <person name="Wu L."/>
            <person name="Ma J."/>
        </authorList>
    </citation>
    <scope>NUCLEOTIDE SEQUENCE [LARGE SCALE GENOMIC DNA]</scope>
    <source>
        <strain evidence="2">CGMCC 1.13587</strain>
    </source>
</reference>
<evidence type="ECO:0000313" key="1">
    <source>
        <dbReference type="EMBL" id="MFC5582170.1"/>
    </source>
</evidence>
<evidence type="ECO:0000313" key="2">
    <source>
        <dbReference type="Proteomes" id="UP001596111"/>
    </source>
</evidence>